<keyword evidence="3" id="KW-1185">Reference proteome</keyword>
<dbReference type="RefSeq" id="WP_261694523.1">
    <property type="nucleotide sequence ID" value="NZ_CP104694.1"/>
</dbReference>
<proteinExistence type="predicted"/>
<accession>A0ABY6BBX1</accession>
<organism evidence="2 3">
    <name type="scientific">Tahibacter amnicola</name>
    <dbReference type="NCBI Taxonomy" id="2976241"/>
    <lineage>
        <taxon>Bacteria</taxon>
        <taxon>Pseudomonadati</taxon>
        <taxon>Pseudomonadota</taxon>
        <taxon>Gammaproteobacteria</taxon>
        <taxon>Lysobacterales</taxon>
        <taxon>Rhodanobacteraceae</taxon>
        <taxon>Tahibacter</taxon>
    </lineage>
</organism>
<protein>
    <recommendedName>
        <fullName evidence="4">Outer membrane repeat protein</fullName>
    </recommendedName>
</protein>
<sequence length="515" mass="52081">MRVRRLLWLAILFASLDAAAQSTFDCAAPAAPSTAGAVVLGNGSSGSVSGAQLQAALNAGGVIRLNIGTSTLTLTQELSITRETVLDAGGATLSGANAVRVLRVSNPGNLTYTFSLLNAVVINGSTPTGSGAGLYKATGGPWQAVTIRIFHSRFAGNQAITTAQDDGGGAIYVVGAQEIALVNTVLENNRGANGGGLYSLGSRRVNLFDSRLSGNSATGTGGNPGNGGNAGAIGVDGADRYVNLCRVALIDNTANAYGAGLFTTVYDTTSFTRIENSTLQGNNSTGSSNAHTGGAYIQGGPVAIRGSTFRANQAAGYGGLSLFDHQTGNGLVRTSGDITNCTFQGNIARTGLGGAMNITATGNLLLQNLTIANNRALCDVCFAGGISNAAGLPITLRNSVFLDNTGGNAFNPWALLNPVSGSNNLQWPQVRPNSFGQTENPVTPGAIFADALLSPPAMNGGLTETMALPAASPAINAGTATGAPATDQRGVGRVGAVDAGAYEFQGDIIFRNGFQ</sequence>
<dbReference type="PANTHER" id="PTHR11319">
    <property type="entry name" value="G PROTEIN-COUPLED RECEPTOR-RELATED"/>
    <property type="match status" value="1"/>
</dbReference>
<dbReference type="Proteomes" id="UP001064632">
    <property type="component" value="Chromosome"/>
</dbReference>
<dbReference type="InterPro" id="IPR059226">
    <property type="entry name" value="Choice_anch_Q_dom"/>
</dbReference>
<name>A0ABY6BBX1_9GAMM</name>
<keyword evidence="1" id="KW-0732">Signal</keyword>
<evidence type="ECO:0008006" key="4">
    <source>
        <dbReference type="Google" id="ProtNLM"/>
    </source>
</evidence>
<reference evidence="2" key="1">
    <citation type="submission" date="2022-09" db="EMBL/GenBank/DDBJ databases">
        <title>Tahibacter sp. nov., isolated from a fresh water.</title>
        <authorList>
            <person name="Baek J.H."/>
            <person name="Lee J.K."/>
            <person name="Kim J.M."/>
            <person name="Jeon C.O."/>
        </authorList>
    </citation>
    <scope>NUCLEOTIDE SEQUENCE</scope>
    <source>
        <strain evidence="2">W38</strain>
    </source>
</reference>
<dbReference type="PANTHER" id="PTHR11319:SF35">
    <property type="entry name" value="OUTER MEMBRANE PROTEIN PMPC-RELATED"/>
    <property type="match status" value="1"/>
</dbReference>
<evidence type="ECO:0000313" key="3">
    <source>
        <dbReference type="Proteomes" id="UP001064632"/>
    </source>
</evidence>
<dbReference type="EMBL" id="CP104694">
    <property type="protein sequence ID" value="UXI67553.1"/>
    <property type="molecule type" value="Genomic_DNA"/>
</dbReference>
<dbReference type="InterPro" id="IPR011050">
    <property type="entry name" value="Pectin_lyase_fold/virulence"/>
</dbReference>
<dbReference type="NCBIfam" id="NF041518">
    <property type="entry name" value="choice_anch_Q"/>
    <property type="match status" value="1"/>
</dbReference>
<evidence type="ECO:0000256" key="1">
    <source>
        <dbReference type="SAM" id="SignalP"/>
    </source>
</evidence>
<gene>
    <name evidence="2" type="ORF">N4264_22900</name>
</gene>
<feature type="signal peptide" evidence="1">
    <location>
        <begin position="1"/>
        <end position="20"/>
    </location>
</feature>
<dbReference type="SUPFAM" id="SSF51126">
    <property type="entry name" value="Pectin lyase-like"/>
    <property type="match status" value="1"/>
</dbReference>
<feature type="chain" id="PRO_5046015111" description="Outer membrane repeat protein" evidence="1">
    <location>
        <begin position="21"/>
        <end position="515"/>
    </location>
</feature>
<evidence type="ECO:0000313" key="2">
    <source>
        <dbReference type="EMBL" id="UXI67553.1"/>
    </source>
</evidence>